<dbReference type="PANTHER" id="PTHR43133:SF58">
    <property type="entry name" value="ECF RNA POLYMERASE SIGMA FACTOR SIGD"/>
    <property type="match status" value="1"/>
</dbReference>
<dbReference type="InterPro" id="IPR013249">
    <property type="entry name" value="RNA_pol_sigma70_r4_t2"/>
</dbReference>
<dbReference type="AlphaFoldDB" id="A0A9W6L3K4"/>
<dbReference type="Pfam" id="PF04542">
    <property type="entry name" value="Sigma70_r2"/>
    <property type="match status" value="1"/>
</dbReference>
<dbReference type="Gene3D" id="1.10.1740.10">
    <property type="match status" value="1"/>
</dbReference>
<comment type="caution">
    <text evidence="8">The sequence shown here is derived from an EMBL/GenBank/DDBJ whole genome shotgun (WGS) entry which is preliminary data.</text>
</comment>
<reference evidence="8" key="2">
    <citation type="submission" date="2023-01" db="EMBL/GenBank/DDBJ databases">
        <authorList>
            <person name="Sun Q."/>
            <person name="Evtushenko L."/>
        </authorList>
    </citation>
    <scope>NUCLEOTIDE SEQUENCE</scope>
    <source>
        <strain evidence="8">VKM Ac-1069</strain>
    </source>
</reference>
<dbReference type="Gene3D" id="1.10.10.10">
    <property type="entry name" value="Winged helix-like DNA-binding domain superfamily/Winged helix DNA-binding domain"/>
    <property type="match status" value="1"/>
</dbReference>
<keyword evidence="9" id="KW-1185">Reference proteome</keyword>
<dbReference type="InterPro" id="IPR036388">
    <property type="entry name" value="WH-like_DNA-bd_sf"/>
</dbReference>
<dbReference type="InterPro" id="IPR039425">
    <property type="entry name" value="RNA_pol_sigma-70-like"/>
</dbReference>
<sequence>MRPADQAPATEEPSARIDRLARAAATGDRRACEDLMAAVHPPVLRYCRVRLAQGAGDATSAEDMAQDTMIALFKALPKADLDSGPFLALAFTIARNKIVDTVRRRGISRIDLTDQVPDSVSTADAPDELSLRAEQARMVQRLLGRLPERHRDVLRLRLIEGLSAAETAAVLGSTPGSVRVTQHRALTSLRRYLAERQGTPAVPRQAPELAAV</sequence>
<gene>
    <name evidence="8" type="primary">rpoE_8</name>
    <name evidence="8" type="ORF">GCM10017577_41800</name>
</gene>
<evidence type="ECO:0000256" key="1">
    <source>
        <dbReference type="ARBA" id="ARBA00010641"/>
    </source>
</evidence>
<name>A0A9W6L3K4_9PSEU</name>
<dbReference type="SUPFAM" id="SSF88946">
    <property type="entry name" value="Sigma2 domain of RNA polymerase sigma factors"/>
    <property type="match status" value="1"/>
</dbReference>
<evidence type="ECO:0000313" key="8">
    <source>
        <dbReference type="EMBL" id="GLL13037.1"/>
    </source>
</evidence>
<evidence type="ECO:0000256" key="3">
    <source>
        <dbReference type="ARBA" id="ARBA00023082"/>
    </source>
</evidence>
<dbReference type="PANTHER" id="PTHR43133">
    <property type="entry name" value="RNA POLYMERASE ECF-TYPE SIGMA FACTO"/>
    <property type="match status" value="1"/>
</dbReference>
<dbReference type="GO" id="GO:0006352">
    <property type="term" value="P:DNA-templated transcription initiation"/>
    <property type="evidence" value="ECO:0007669"/>
    <property type="project" value="InterPro"/>
</dbReference>
<accession>A0A9W6L3K4</accession>
<dbReference type="Proteomes" id="UP001143463">
    <property type="component" value="Unassembled WGS sequence"/>
</dbReference>
<evidence type="ECO:0000256" key="2">
    <source>
        <dbReference type="ARBA" id="ARBA00023015"/>
    </source>
</evidence>
<dbReference type="SUPFAM" id="SSF88659">
    <property type="entry name" value="Sigma3 and sigma4 domains of RNA polymerase sigma factors"/>
    <property type="match status" value="1"/>
</dbReference>
<dbReference type="NCBIfam" id="TIGR02937">
    <property type="entry name" value="sigma70-ECF"/>
    <property type="match status" value="1"/>
</dbReference>
<evidence type="ECO:0000259" key="7">
    <source>
        <dbReference type="Pfam" id="PF08281"/>
    </source>
</evidence>
<dbReference type="EMBL" id="BSFQ01000018">
    <property type="protein sequence ID" value="GLL13037.1"/>
    <property type="molecule type" value="Genomic_DNA"/>
</dbReference>
<feature type="domain" description="RNA polymerase sigma factor 70 region 4 type 2" evidence="7">
    <location>
        <begin position="137"/>
        <end position="188"/>
    </location>
</feature>
<evidence type="ECO:0000259" key="6">
    <source>
        <dbReference type="Pfam" id="PF04542"/>
    </source>
</evidence>
<keyword evidence="5" id="KW-0804">Transcription</keyword>
<dbReference type="InterPro" id="IPR013324">
    <property type="entry name" value="RNA_pol_sigma_r3/r4-like"/>
</dbReference>
<keyword evidence="8" id="KW-0240">DNA-directed RNA polymerase</keyword>
<proteinExistence type="inferred from homology"/>
<dbReference type="CDD" id="cd06171">
    <property type="entry name" value="Sigma70_r4"/>
    <property type="match status" value="1"/>
</dbReference>
<keyword evidence="2" id="KW-0805">Transcription regulation</keyword>
<organism evidence="8 9">
    <name type="scientific">Pseudonocardia halophobica</name>
    <dbReference type="NCBI Taxonomy" id="29401"/>
    <lineage>
        <taxon>Bacteria</taxon>
        <taxon>Bacillati</taxon>
        <taxon>Actinomycetota</taxon>
        <taxon>Actinomycetes</taxon>
        <taxon>Pseudonocardiales</taxon>
        <taxon>Pseudonocardiaceae</taxon>
        <taxon>Pseudonocardia</taxon>
    </lineage>
</organism>
<evidence type="ECO:0000256" key="4">
    <source>
        <dbReference type="ARBA" id="ARBA00023125"/>
    </source>
</evidence>
<dbReference type="InterPro" id="IPR013325">
    <property type="entry name" value="RNA_pol_sigma_r2"/>
</dbReference>
<comment type="similarity">
    <text evidence="1">Belongs to the sigma-70 factor family. ECF subfamily.</text>
</comment>
<dbReference type="InterPro" id="IPR014284">
    <property type="entry name" value="RNA_pol_sigma-70_dom"/>
</dbReference>
<feature type="domain" description="RNA polymerase sigma-70 region 2" evidence="6">
    <location>
        <begin position="36"/>
        <end position="106"/>
    </location>
</feature>
<keyword evidence="3" id="KW-0731">Sigma factor</keyword>
<dbReference type="Pfam" id="PF08281">
    <property type="entry name" value="Sigma70_r4_2"/>
    <property type="match status" value="1"/>
</dbReference>
<evidence type="ECO:0000313" key="9">
    <source>
        <dbReference type="Proteomes" id="UP001143463"/>
    </source>
</evidence>
<dbReference type="GO" id="GO:0000428">
    <property type="term" value="C:DNA-directed RNA polymerase complex"/>
    <property type="evidence" value="ECO:0007669"/>
    <property type="project" value="UniProtKB-KW"/>
</dbReference>
<protein>
    <submittedName>
        <fullName evidence="8">DNA-directed RNA polymerase sigma-70 factor</fullName>
    </submittedName>
</protein>
<evidence type="ECO:0000256" key="5">
    <source>
        <dbReference type="ARBA" id="ARBA00023163"/>
    </source>
</evidence>
<dbReference type="RefSeq" id="WP_051737071.1">
    <property type="nucleotide sequence ID" value="NZ_BAAAUZ010000006.1"/>
</dbReference>
<dbReference type="GO" id="GO:0016987">
    <property type="term" value="F:sigma factor activity"/>
    <property type="evidence" value="ECO:0007669"/>
    <property type="project" value="UniProtKB-KW"/>
</dbReference>
<dbReference type="GO" id="GO:0003677">
    <property type="term" value="F:DNA binding"/>
    <property type="evidence" value="ECO:0007669"/>
    <property type="project" value="UniProtKB-KW"/>
</dbReference>
<dbReference type="InterPro" id="IPR007627">
    <property type="entry name" value="RNA_pol_sigma70_r2"/>
</dbReference>
<reference evidence="8" key="1">
    <citation type="journal article" date="2014" name="Int. J. Syst. Evol. Microbiol.">
        <title>Complete genome sequence of Corynebacterium casei LMG S-19264T (=DSM 44701T), isolated from a smear-ripened cheese.</title>
        <authorList>
            <consortium name="US DOE Joint Genome Institute (JGI-PGF)"/>
            <person name="Walter F."/>
            <person name="Albersmeier A."/>
            <person name="Kalinowski J."/>
            <person name="Ruckert C."/>
        </authorList>
    </citation>
    <scope>NUCLEOTIDE SEQUENCE</scope>
    <source>
        <strain evidence="8">VKM Ac-1069</strain>
    </source>
</reference>
<keyword evidence="4" id="KW-0238">DNA-binding</keyword>